<dbReference type="AlphaFoldDB" id="A0A8J2K4B5"/>
<dbReference type="GO" id="GO:0004222">
    <property type="term" value="F:metalloendopeptidase activity"/>
    <property type="evidence" value="ECO:0007669"/>
    <property type="project" value="TreeGrafter"/>
</dbReference>
<dbReference type="Proteomes" id="UP000708208">
    <property type="component" value="Unassembled WGS sequence"/>
</dbReference>
<comment type="caution">
    <text evidence="1">The sequence shown here is derived from an EMBL/GenBank/DDBJ whole genome shotgun (WGS) entry which is preliminary data.</text>
</comment>
<protein>
    <submittedName>
        <fullName evidence="1">Uncharacterized protein</fullName>
    </submittedName>
</protein>
<dbReference type="PANTHER" id="PTHR13723:SF281">
    <property type="entry name" value="PAPILIN"/>
    <property type="match status" value="1"/>
</dbReference>
<dbReference type="InterPro" id="IPR000884">
    <property type="entry name" value="TSP1_rpt"/>
</dbReference>
<dbReference type="GO" id="GO:0006508">
    <property type="term" value="P:proteolysis"/>
    <property type="evidence" value="ECO:0007669"/>
    <property type="project" value="TreeGrafter"/>
</dbReference>
<dbReference type="EMBL" id="CAJVCH010060649">
    <property type="protein sequence ID" value="CAG7719348.1"/>
    <property type="molecule type" value="Genomic_DNA"/>
</dbReference>
<dbReference type="PROSITE" id="PS50092">
    <property type="entry name" value="TSP1"/>
    <property type="match status" value="1"/>
</dbReference>
<dbReference type="OrthoDB" id="5948003at2759"/>
<evidence type="ECO:0000313" key="1">
    <source>
        <dbReference type="EMBL" id="CAG7719348.1"/>
    </source>
</evidence>
<evidence type="ECO:0000313" key="2">
    <source>
        <dbReference type="Proteomes" id="UP000708208"/>
    </source>
</evidence>
<accession>A0A8J2K4B5</accession>
<organism evidence="1 2">
    <name type="scientific">Allacma fusca</name>
    <dbReference type="NCBI Taxonomy" id="39272"/>
    <lineage>
        <taxon>Eukaryota</taxon>
        <taxon>Metazoa</taxon>
        <taxon>Ecdysozoa</taxon>
        <taxon>Arthropoda</taxon>
        <taxon>Hexapoda</taxon>
        <taxon>Collembola</taxon>
        <taxon>Symphypleona</taxon>
        <taxon>Sminthuridae</taxon>
        <taxon>Allacma</taxon>
    </lineage>
</organism>
<dbReference type="Pfam" id="PF00090">
    <property type="entry name" value="TSP_1"/>
    <property type="match status" value="1"/>
</dbReference>
<dbReference type="SMART" id="SM00209">
    <property type="entry name" value="TSP1"/>
    <property type="match status" value="1"/>
</dbReference>
<reference evidence="1" key="1">
    <citation type="submission" date="2021-06" db="EMBL/GenBank/DDBJ databases">
        <authorList>
            <person name="Hodson N. C."/>
            <person name="Mongue J. A."/>
            <person name="Jaron S. K."/>
        </authorList>
    </citation>
    <scope>NUCLEOTIDE SEQUENCE</scope>
</reference>
<feature type="non-terminal residue" evidence="1">
    <location>
        <position position="1"/>
    </location>
</feature>
<dbReference type="PANTHER" id="PTHR13723">
    <property type="entry name" value="ADAMTS A DISINTEGRIN AND METALLOPROTEASE WITH THROMBOSPONDIN MOTIFS PROTEASE"/>
    <property type="match status" value="1"/>
</dbReference>
<sequence>MVLGGVELGGPLYPQVEISFASTFDGDEWSEWSDWSPCSRTCDGGITQQFRRCKSVNGCHGVSIRRKMCNMQATNSRAINGDVKRNYTCSEYNDYRNEQCRAFNGIDYKGRRRTWEAIEDADNPCALTCRAEGTDIIAKLSQKLRDGTRCKSGALHVCIDGRCE</sequence>
<keyword evidence="2" id="KW-1185">Reference proteome</keyword>
<dbReference type="GO" id="GO:0030198">
    <property type="term" value="P:extracellular matrix organization"/>
    <property type="evidence" value="ECO:0007669"/>
    <property type="project" value="TreeGrafter"/>
</dbReference>
<dbReference type="InterPro" id="IPR050439">
    <property type="entry name" value="ADAMTS_ADAMTS-like"/>
</dbReference>
<gene>
    <name evidence="1" type="ORF">AFUS01_LOCUS8679</name>
</gene>
<proteinExistence type="predicted"/>
<dbReference type="GO" id="GO:0031012">
    <property type="term" value="C:extracellular matrix"/>
    <property type="evidence" value="ECO:0007669"/>
    <property type="project" value="TreeGrafter"/>
</dbReference>
<name>A0A8J2K4B5_9HEXA</name>